<reference evidence="7" key="1">
    <citation type="submission" date="2020-04" db="EMBL/GenBank/DDBJ databases">
        <authorList>
            <person name="Zhang T."/>
        </authorList>
    </citation>
    <scope>NUCLEOTIDE SEQUENCE</scope>
    <source>
        <strain evidence="7">HKST-UBA11</strain>
    </source>
</reference>
<dbReference type="GO" id="GO:0009432">
    <property type="term" value="P:SOS response"/>
    <property type="evidence" value="ECO:0007669"/>
    <property type="project" value="UniProtKB-KW"/>
</dbReference>
<dbReference type="PROSITE" id="PS50173">
    <property type="entry name" value="UMUC"/>
    <property type="match status" value="1"/>
</dbReference>
<dbReference type="InterPro" id="IPR025188">
    <property type="entry name" value="DUF4113"/>
</dbReference>
<dbReference type="Pfam" id="PF13438">
    <property type="entry name" value="DUF4113"/>
    <property type="match status" value="1"/>
</dbReference>
<dbReference type="Proteomes" id="UP000754563">
    <property type="component" value="Unassembled WGS sequence"/>
</dbReference>
<dbReference type="GO" id="GO:0003887">
    <property type="term" value="F:DNA-directed DNA polymerase activity"/>
    <property type="evidence" value="ECO:0007669"/>
    <property type="project" value="TreeGrafter"/>
</dbReference>
<evidence type="ECO:0000256" key="5">
    <source>
        <dbReference type="ARBA" id="ARBA00023236"/>
    </source>
</evidence>
<dbReference type="Gene3D" id="3.40.1170.60">
    <property type="match status" value="1"/>
</dbReference>
<evidence type="ECO:0000259" key="6">
    <source>
        <dbReference type="PROSITE" id="PS50173"/>
    </source>
</evidence>
<dbReference type="Gene3D" id="3.30.1490.100">
    <property type="entry name" value="DNA polymerase, Y-family, little finger domain"/>
    <property type="match status" value="1"/>
</dbReference>
<dbReference type="AlphaFoldDB" id="A0A955L868"/>
<evidence type="ECO:0000256" key="2">
    <source>
        <dbReference type="ARBA" id="ARBA00022763"/>
    </source>
</evidence>
<dbReference type="GO" id="GO:0005829">
    <property type="term" value="C:cytosol"/>
    <property type="evidence" value="ECO:0007669"/>
    <property type="project" value="TreeGrafter"/>
</dbReference>
<dbReference type="GO" id="GO:0003684">
    <property type="term" value="F:damaged DNA binding"/>
    <property type="evidence" value="ECO:0007669"/>
    <property type="project" value="InterPro"/>
</dbReference>
<evidence type="ECO:0000313" key="8">
    <source>
        <dbReference type="Proteomes" id="UP000754563"/>
    </source>
</evidence>
<dbReference type="CDD" id="cd01700">
    <property type="entry name" value="PolY_Pol_V_umuC"/>
    <property type="match status" value="1"/>
</dbReference>
<dbReference type="EMBL" id="JAGQLH010000024">
    <property type="protein sequence ID" value="MCA9385518.1"/>
    <property type="molecule type" value="Genomic_DNA"/>
</dbReference>
<dbReference type="InterPro" id="IPR043128">
    <property type="entry name" value="Rev_trsase/Diguanyl_cyclase"/>
</dbReference>
<evidence type="ECO:0000256" key="1">
    <source>
        <dbReference type="ARBA" id="ARBA00010945"/>
    </source>
</evidence>
<dbReference type="InterPro" id="IPR043502">
    <property type="entry name" value="DNA/RNA_pol_sf"/>
</dbReference>
<gene>
    <name evidence="7" type="ORF">KC717_02630</name>
</gene>
<dbReference type="InterPro" id="IPR017961">
    <property type="entry name" value="DNA_pol_Y-fam_little_finger"/>
</dbReference>
<dbReference type="SUPFAM" id="SSF100879">
    <property type="entry name" value="Lesion bypass DNA polymerase (Y-family), little finger domain"/>
    <property type="match status" value="1"/>
</dbReference>
<dbReference type="PANTHER" id="PTHR11076">
    <property type="entry name" value="DNA REPAIR POLYMERASE UMUC / TRANSFERASE FAMILY MEMBER"/>
    <property type="match status" value="1"/>
</dbReference>
<comment type="caution">
    <text evidence="7">The sequence shown here is derived from an EMBL/GenBank/DDBJ whole genome shotgun (WGS) entry which is preliminary data.</text>
</comment>
<dbReference type="Pfam" id="PF11799">
    <property type="entry name" value="IMS_C"/>
    <property type="match status" value="1"/>
</dbReference>
<keyword evidence="4" id="KW-0234">DNA repair</keyword>
<dbReference type="SUPFAM" id="SSF56672">
    <property type="entry name" value="DNA/RNA polymerases"/>
    <property type="match status" value="1"/>
</dbReference>
<protein>
    <submittedName>
        <fullName evidence="7">Y-family DNA polymerase</fullName>
    </submittedName>
</protein>
<keyword evidence="5" id="KW-0742">SOS response</keyword>
<accession>A0A955L868</accession>
<reference evidence="7" key="2">
    <citation type="journal article" date="2021" name="Microbiome">
        <title>Successional dynamics and alternative stable states in a saline activated sludge microbial community over 9 years.</title>
        <authorList>
            <person name="Wang Y."/>
            <person name="Ye J."/>
            <person name="Ju F."/>
            <person name="Liu L."/>
            <person name="Boyd J.A."/>
            <person name="Deng Y."/>
            <person name="Parks D.H."/>
            <person name="Jiang X."/>
            <person name="Yin X."/>
            <person name="Woodcroft B.J."/>
            <person name="Tyson G.W."/>
            <person name="Hugenholtz P."/>
            <person name="Polz M.F."/>
            <person name="Zhang T."/>
        </authorList>
    </citation>
    <scope>NUCLEOTIDE SEQUENCE</scope>
    <source>
        <strain evidence="7">HKST-UBA11</strain>
    </source>
</reference>
<proteinExistence type="inferred from homology"/>
<dbReference type="Gene3D" id="3.30.70.270">
    <property type="match status" value="1"/>
</dbReference>
<feature type="domain" description="UmuC" evidence="6">
    <location>
        <begin position="6"/>
        <end position="190"/>
    </location>
</feature>
<comment type="similarity">
    <text evidence="1">Belongs to the DNA polymerase type-Y family.</text>
</comment>
<evidence type="ECO:0000313" key="7">
    <source>
        <dbReference type="EMBL" id="MCA9385518.1"/>
    </source>
</evidence>
<dbReference type="PANTHER" id="PTHR11076:SF34">
    <property type="entry name" value="PROTEIN UMUC"/>
    <property type="match status" value="1"/>
</dbReference>
<keyword evidence="3" id="KW-0741">SOS mutagenesis</keyword>
<dbReference type="InterPro" id="IPR050116">
    <property type="entry name" value="DNA_polymerase-Y"/>
</dbReference>
<organism evidence="7 8">
    <name type="scientific">Candidatus Dojkabacteria bacterium</name>
    <dbReference type="NCBI Taxonomy" id="2099670"/>
    <lineage>
        <taxon>Bacteria</taxon>
        <taxon>Candidatus Dojkabacteria</taxon>
    </lineage>
</organism>
<dbReference type="Pfam" id="PF00817">
    <property type="entry name" value="IMS"/>
    <property type="match status" value="1"/>
</dbReference>
<keyword evidence="2" id="KW-0227">DNA damage</keyword>
<dbReference type="InterPro" id="IPR001126">
    <property type="entry name" value="UmuC"/>
</dbReference>
<evidence type="ECO:0000256" key="4">
    <source>
        <dbReference type="ARBA" id="ARBA00023204"/>
    </source>
</evidence>
<evidence type="ECO:0000256" key="3">
    <source>
        <dbReference type="ARBA" id="ARBA00023199"/>
    </source>
</evidence>
<sequence>MNQKVFALIDCNNFFVSCERVFNPKLENVPVIVASNNDGCAVARSNEVKEIGIKMGVPLFKVKDLLHKHCIKVLSPNFALYSDMSHRVMEVLRTITDKIEVYSIDEAFLSIESLGVEEYEEFGRMVKDKVFKWTGIPVSIGIAHTKTLAKAASELAKKKEGGVVDLVTKSVQEQDVLLQGIPVGDVWGIGYRLTPFYESRGIMTAYDYKYADLNLYGSKVTVGGRRTQLELQGISCNQVTTTHVSRKSIISSRSFGKPVYTQEELSEAISEYIGRAARKLRSQNLLAGYLTVYLTTGRFKKARDYYAPSTSTALVYPTSYTPDLVKAGLVCLEKIYRPGYQYKKAGVCFTSLQTMESMQFRIFDSFSFRKRMQEEKLMATVDKLNKKWGQGVLKLASEGTNPLWQMKQSQRSPRYTTAWKELLQISV</sequence>
<dbReference type="GO" id="GO:0042276">
    <property type="term" value="P:error-prone translesion synthesis"/>
    <property type="evidence" value="ECO:0007669"/>
    <property type="project" value="TreeGrafter"/>
</dbReference>
<name>A0A955L868_9BACT</name>
<dbReference type="InterPro" id="IPR036775">
    <property type="entry name" value="DNA_pol_Y-fam_lit_finger_sf"/>
</dbReference>
<dbReference type="GO" id="GO:0006281">
    <property type="term" value="P:DNA repair"/>
    <property type="evidence" value="ECO:0007669"/>
    <property type="project" value="UniProtKB-KW"/>
</dbReference>